<gene>
    <name evidence="2" type="ORF">KGQ19_00265</name>
</gene>
<reference evidence="2 3" key="1">
    <citation type="submission" date="2020-02" db="EMBL/GenBank/DDBJ databases">
        <title>Acidophilic actinobacteria isolated from forest soil.</title>
        <authorList>
            <person name="Golinska P."/>
        </authorList>
    </citation>
    <scope>NUCLEOTIDE SEQUENCE [LARGE SCALE GENOMIC DNA]</scope>
    <source>
        <strain evidence="2 3">NL8</strain>
    </source>
</reference>
<comment type="caution">
    <text evidence="2">The sequence shown here is derived from an EMBL/GenBank/DDBJ whole genome shotgun (WGS) entry which is preliminary data.</text>
</comment>
<dbReference type="EMBL" id="JAAFYZ010000002">
    <property type="protein sequence ID" value="MBS2545291.1"/>
    <property type="molecule type" value="Genomic_DNA"/>
</dbReference>
<feature type="region of interest" description="Disordered" evidence="1">
    <location>
        <begin position="33"/>
        <end position="60"/>
    </location>
</feature>
<evidence type="ECO:0000313" key="2">
    <source>
        <dbReference type="EMBL" id="MBS2545291.1"/>
    </source>
</evidence>
<organism evidence="2 3">
    <name type="scientific">Catenulispora pinistramenti</name>
    <dbReference type="NCBI Taxonomy" id="2705254"/>
    <lineage>
        <taxon>Bacteria</taxon>
        <taxon>Bacillati</taxon>
        <taxon>Actinomycetota</taxon>
        <taxon>Actinomycetes</taxon>
        <taxon>Catenulisporales</taxon>
        <taxon>Catenulisporaceae</taxon>
        <taxon>Catenulispora</taxon>
    </lineage>
</organism>
<accession>A0ABS5KIY6</accession>
<dbReference type="Proteomes" id="UP000730482">
    <property type="component" value="Unassembled WGS sequence"/>
</dbReference>
<name>A0ABS5KIY6_9ACTN</name>
<dbReference type="RefSeq" id="WP_212006961.1">
    <property type="nucleotide sequence ID" value="NZ_JAAFYZ010000002.1"/>
</dbReference>
<sequence>MSSERSLRLTPAQLTELKRDLVAVIDRYRDLPEEPDARPVSLHIHALPPPELPPEPRPRQ</sequence>
<evidence type="ECO:0000256" key="1">
    <source>
        <dbReference type="SAM" id="MobiDB-lite"/>
    </source>
</evidence>
<keyword evidence="3" id="KW-1185">Reference proteome</keyword>
<proteinExistence type="predicted"/>
<evidence type="ECO:0000313" key="3">
    <source>
        <dbReference type="Proteomes" id="UP000730482"/>
    </source>
</evidence>
<protein>
    <submittedName>
        <fullName evidence="2">Uncharacterized protein</fullName>
    </submittedName>
</protein>